<dbReference type="Gene3D" id="3.40.1090.10">
    <property type="entry name" value="Cytosolic phospholipase A2 catalytic domain"/>
    <property type="match status" value="2"/>
</dbReference>
<feature type="domain" description="PNPLA" evidence="5">
    <location>
        <begin position="3"/>
        <end position="170"/>
    </location>
</feature>
<dbReference type="GO" id="GO:0004806">
    <property type="term" value="F:triacylglycerol lipase activity"/>
    <property type="evidence" value="ECO:0007669"/>
    <property type="project" value="UniProtKB-EC"/>
</dbReference>
<dbReference type="KEGG" id="acer:107993792"/>
<feature type="active site" description="Nucleophile" evidence="4">
    <location>
        <position position="38"/>
    </location>
</feature>
<dbReference type="GO" id="GO:0005811">
    <property type="term" value="C:lipid droplet"/>
    <property type="evidence" value="ECO:0007669"/>
    <property type="project" value="TreeGrafter"/>
</dbReference>
<dbReference type="Pfam" id="PF01734">
    <property type="entry name" value="Patatin"/>
    <property type="match status" value="1"/>
</dbReference>
<dbReference type="GO" id="GO:0016020">
    <property type="term" value="C:membrane"/>
    <property type="evidence" value="ECO:0007669"/>
    <property type="project" value="TreeGrafter"/>
</dbReference>
<dbReference type="CDD" id="cd07218">
    <property type="entry name" value="Pat_iPLA2"/>
    <property type="match status" value="1"/>
</dbReference>
<dbReference type="SUPFAM" id="SSF52151">
    <property type="entry name" value="FabD/lysophospholipase-like"/>
    <property type="match status" value="1"/>
</dbReference>
<dbReference type="EC" id="3.1.1.3" evidence="1"/>
<keyword evidence="3 4" id="KW-0443">Lipid metabolism</keyword>
<feature type="short sequence motif" description="GXGXXG" evidence="4">
    <location>
        <begin position="7"/>
        <end position="12"/>
    </location>
</feature>
<gene>
    <name evidence="6" type="ORF">ACCB00382.3</name>
</gene>
<dbReference type="EMBL" id="JR037406">
    <property type="protein sequence ID" value="AEY57755.1"/>
    <property type="molecule type" value="mRNA"/>
</dbReference>
<organism evidence="6">
    <name type="scientific">Apis cerana</name>
    <name type="common">Indian honeybee</name>
    <dbReference type="NCBI Taxonomy" id="7461"/>
    <lineage>
        <taxon>Eukaryota</taxon>
        <taxon>Metazoa</taxon>
        <taxon>Ecdysozoa</taxon>
        <taxon>Arthropoda</taxon>
        <taxon>Hexapoda</taxon>
        <taxon>Insecta</taxon>
        <taxon>Pterygota</taxon>
        <taxon>Neoptera</taxon>
        <taxon>Endopterygota</taxon>
        <taxon>Hymenoptera</taxon>
        <taxon>Apocrita</taxon>
        <taxon>Aculeata</taxon>
        <taxon>Apoidea</taxon>
        <taxon>Anthophila</taxon>
        <taxon>Apidae</taxon>
        <taxon>Apis</taxon>
    </lineage>
</organism>
<feature type="short sequence motif" description="DGA/G" evidence="4">
    <location>
        <begin position="157"/>
        <end position="159"/>
    </location>
</feature>
<dbReference type="GO" id="GO:0055088">
    <property type="term" value="P:lipid homeostasis"/>
    <property type="evidence" value="ECO:0007669"/>
    <property type="project" value="TreeGrafter"/>
</dbReference>
<dbReference type="InterPro" id="IPR016035">
    <property type="entry name" value="Acyl_Trfase/lysoPLipase"/>
</dbReference>
<dbReference type="PANTHER" id="PTHR12406:SF41">
    <property type="entry name" value="BRUMMER, ISOFORM B-RELATED"/>
    <property type="match status" value="1"/>
</dbReference>
<dbReference type="InterPro" id="IPR002641">
    <property type="entry name" value="PNPLA_dom"/>
</dbReference>
<dbReference type="GO" id="GO:0005737">
    <property type="term" value="C:cytoplasm"/>
    <property type="evidence" value="ECO:0007669"/>
    <property type="project" value="TreeGrafter"/>
</dbReference>
<dbReference type="FunFam" id="3.40.1090.10:FF:000003">
    <property type="entry name" value="Patatin-like phospholipase domain-containing protein 2"/>
    <property type="match status" value="1"/>
</dbReference>
<accession>V9I9I8</accession>
<evidence type="ECO:0000256" key="1">
    <source>
        <dbReference type="ARBA" id="ARBA00013279"/>
    </source>
</evidence>
<evidence type="ECO:0000256" key="4">
    <source>
        <dbReference type="PROSITE-ProRule" id="PRU01161"/>
    </source>
</evidence>
<dbReference type="PANTHER" id="PTHR12406">
    <property type="entry name" value="CALCIUM-INDEPENDENT PHOSPHOLIPASE A2 IPLA2 -RELATED"/>
    <property type="match status" value="1"/>
</dbReference>
<feature type="short sequence motif" description="GXSXG" evidence="4">
    <location>
        <begin position="36"/>
        <end position="40"/>
    </location>
</feature>
<dbReference type="FunFam" id="3.40.1090.10:FF:000017">
    <property type="entry name" value="Patatin-like phospholipase domain-containing protein 2"/>
    <property type="match status" value="1"/>
</dbReference>
<dbReference type="GO" id="GO:0019433">
    <property type="term" value="P:triglyceride catabolic process"/>
    <property type="evidence" value="ECO:0007669"/>
    <property type="project" value="TreeGrafter"/>
</dbReference>
<evidence type="ECO:0000256" key="2">
    <source>
        <dbReference type="ARBA" id="ARBA00022801"/>
    </source>
</evidence>
<dbReference type="AlphaFoldDB" id="V9I9I8"/>
<dbReference type="PROSITE" id="PS51635">
    <property type="entry name" value="PNPLA"/>
    <property type="match status" value="1"/>
</dbReference>
<dbReference type="InterPro" id="IPR033562">
    <property type="entry name" value="PLPL"/>
</dbReference>
<evidence type="ECO:0000313" key="6">
    <source>
        <dbReference type="EMBL" id="AEY57755.1"/>
    </source>
</evidence>
<protein>
    <recommendedName>
        <fullName evidence="1">triacylglycerol lipase</fullName>
        <ecNumber evidence="1">3.1.1.3</ecNumber>
    </recommendedName>
</protein>
<keyword evidence="2 4" id="KW-0378">Hydrolase</keyword>
<reference evidence="6" key="1">
    <citation type="submission" date="2011-11" db="EMBL/GenBank/DDBJ databases">
        <title>Decoding the brain transcriptome of the Eastern honeybee (Apis cerana) based on pyrosequencing.</title>
        <authorList>
            <person name="Sun L."/>
            <person name="Zheng H."/>
            <person name="Wang Y."/>
            <person name="Xie X."/>
            <person name="Zhu Y."/>
            <person name="Gu W."/>
            <person name="Wang S."/>
        </authorList>
    </citation>
    <scope>NUCLEOTIDE SEQUENCE</scope>
    <source>
        <tissue evidence="6">Brain</tissue>
    </source>
</reference>
<keyword evidence="4" id="KW-0442">Lipid degradation</keyword>
<name>V9I9I8_APICE</name>
<evidence type="ECO:0000259" key="5">
    <source>
        <dbReference type="PROSITE" id="PS51635"/>
    </source>
</evidence>
<sequence>MNLSFAGCGFLGIYHVGVAVCFKKYAPHLLLDKISGASVGAIAACCLLCDLPLGEITSNVLRVAREARQRTLGPFSPSFNVQEILLESLQKFLPNDAHIRVSGKLHVSLTRVYDGKNVIVSQFSSREDLLQALLASAFVPIFSGLLPPRFHGIRYMDGGFSDNLPTLDENTITISPFCGESDICPRDVSSQLFHVNVANTSIELSRQNIYRFARILFPPNTEILSNMCKQGFDDALRFLHRNNLLNCTRCLAVQSTFVVSETLDDNMDYDPECLECKMHRQEALVSNLPETVMTIFQDAIDSANKGLINWLFKHRSVKLLSLLSLPCTLPADVVYATFTKFILNVPKLQRNLLELKKFFLNQLNMLFPKINVYYQQMPQTIKCQLAITEYGSNIYDMEAAEKTDNLYKNKKNLNLTLQYNELQPWKDHINTSNCVINMSNLSTDDTFENILQVTSDQEAVMAYYYMDDNNKVQVTEIFDVTDSESHAMLSIEEVENNTKLQFDEWDEPTWLSQHTFNDVATESDANQQSVENLSEMSLEDDILGILNTSSDPESEWEISKELQTIKISKSLNTRLEVD</sequence>
<proteinExistence type="evidence at transcript level"/>
<feature type="active site" description="Proton acceptor" evidence="4">
    <location>
        <position position="157"/>
    </location>
</feature>
<evidence type="ECO:0000256" key="3">
    <source>
        <dbReference type="ARBA" id="ARBA00023098"/>
    </source>
</evidence>